<keyword evidence="2" id="KW-0472">Membrane</keyword>
<name>A0A0X3NT22_SCHSO</name>
<dbReference type="PANTHER" id="PTHR21579">
    <property type="entry name" value="PROTEIN TINCAR"/>
    <property type="match status" value="1"/>
</dbReference>
<feature type="region of interest" description="Disordered" evidence="1">
    <location>
        <begin position="612"/>
        <end position="658"/>
    </location>
</feature>
<evidence type="ECO:0000256" key="2">
    <source>
        <dbReference type="SAM" id="Phobius"/>
    </source>
</evidence>
<feature type="transmembrane region" description="Helical" evidence="2">
    <location>
        <begin position="351"/>
        <end position="375"/>
    </location>
</feature>
<feature type="region of interest" description="Disordered" evidence="1">
    <location>
        <begin position="882"/>
        <end position="905"/>
    </location>
</feature>
<proteinExistence type="predicted"/>
<feature type="region of interest" description="Disordered" evidence="1">
    <location>
        <begin position="758"/>
        <end position="780"/>
    </location>
</feature>
<accession>A0A0X3NT22</accession>
<feature type="transmembrane region" description="Helical" evidence="2">
    <location>
        <begin position="320"/>
        <end position="339"/>
    </location>
</feature>
<feature type="transmembrane region" description="Helical" evidence="2">
    <location>
        <begin position="424"/>
        <end position="448"/>
    </location>
</feature>
<feature type="transmembrane region" description="Helical" evidence="2">
    <location>
        <begin position="148"/>
        <end position="174"/>
    </location>
</feature>
<feature type="non-terminal residue" evidence="3">
    <location>
        <position position="1"/>
    </location>
</feature>
<dbReference type="AlphaFoldDB" id="A0A0X3NT22"/>
<organism evidence="3">
    <name type="scientific">Schistocephalus solidus</name>
    <name type="common">Tapeworm</name>
    <dbReference type="NCBI Taxonomy" id="70667"/>
    <lineage>
        <taxon>Eukaryota</taxon>
        <taxon>Metazoa</taxon>
        <taxon>Spiralia</taxon>
        <taxon>Lophotrochozoa</taxon>
        <taxon>Platyhelminthes</taxon>
        <taxon>Cestoda</taxon>
        <taxon>Eucestoda</taxon>
        <taxon>Diphyllobothriidea</taxon>
        <taxon>Diphyllobothriidae</taxon>
        <taxon>Schistocephalus</taxon>
    </lineage>
</organism>
<keyword evidence="2" id="KW-0812">Transmembrane</keyword>
<feature type="transmembrane region" description="Helical" evidence="2">
    <location>
        <begin position="85"/>
        <end position="106"/>
    </location>
</feature>
<feature type="compositionally biased region" description="Polar residues" evidence="1">
    <location>
        <begin position="612"/>
        <end position="622"/>
    </location>
</feature>
<dbReference type="InterPro" id="IPR053291">
    <property type="entry name" value="Ommatidial_diff-associated"/>
</dbReference>
<evidence type="ECO:0000313" key="3">
    <source>
        <dbReference type="EMBL" id="JAP42909.1"/>
    </source>
</evidence>
<reference evidence="3" key="1">
    <citation type="submission" date="2016-01" db="EMBL/GenBank/DDBJ databases">
        <title>Reference transcriptome for the parasite Schistocephalus solidus: insights into the molecular evolution of parasitism.</title>
        <authorList>
            <person name="Hebert F.O."/>
            <person name="Grambauer S."/>
            <person name="Barber I."/>
            <person name="Landry C.R."/>
            <person name="Aubin-Horth N."/>
        </authorList>
    </citation>
    <scope>NUCLEOTIDE SEQUENCE</scope>
</reference>
<gene>
    <name evidence="3" type="ORF">TR148589</name>
</gene>
<evidence type="ECO:0000256" key="1">
    <source>
        <dbReference type="SAM" id="MobiDB-lite"/>
    </source>
</evidence>
<dbReference type="PANTHER" id="PTHR21579:SF16">
    <property type="entry name" value="HTRL DOMAIN CONTAINING"/>
    <property type="match status" value="1"/>
</dbReference>
<feature type="transmembrane region" description="Helical" evidence="2">
    <location>
        <begin position="568"/>
        <end position="591"/>
    </location>
</feature>
<protein>
    <submittedName>
        <fullName evidence="3">Uncharacterized protein</fullName>
    </submittedName>
</protein>
<feature type="compositionally biased region" description="Polar residues" evidence="1">
    <location>
        <begin position="767"/>
        <end position="780"/>
    </location>
</feature>
<keyword evidence="2" id="KW-1133">Transmembrane helix</keyword>
<sequence>KKPRGNWLQLNKSSGYCGFDRPRQFFVKMRICCKFRGLIQFWHTITAIIFQSVVLFRSFQNYLLFRSQVLDTKHGLDWDERPLDLYVNCLVISSACTIFMTFLLFADRDNIVLGDSHRHYFAQVNEVECSYNTDVVTESMLPKKISNYINYFSSHFPVAFLFHVLAAYSLLLPIPWITGERARNEAILPGLVWQTDLSCMFPIMSASENMRSAHLNRPELAQLASEVLQRTPTGSRLGIAALLALQPPSLGGLGQLPQTLDQERLASELKLRVFHYIQRSENPPTSAVPSSLGSMFSVTPPLRTAIVDTDKKTRPVSPEFANYLLSLIFLSIRVASAFWSTWPTFSYVSSVVLIGTGIYLAFEFAAVTLLVQLLVCLATPGGNRLDIALQLVANASQNAYQYLLDDPEVYSKLVMVRLPVHLRSWQMLWLTAFALLVTLLEVVILFHLSLRQFYKALRANRYTITRLFNIVEQGNSGQDSQTFPGLIRENRHYDEFTPKPGWSAPTDDKALTRCVNTCRRQRDACYNMRRHPSRKLRILGFLLFALGTLIRVPFAIDLFNVYWQESEYLCMTVLVMFPVIHLAWLMIWFSFAVKQKWCFRLEYQSPSSSISVQYQNQHQHPPSKQFEEQQRLSIPPTSPPGHNFKPPRQDRLQQTEQSQCRVSLNSKLQSHLITNEQAPGYPIYSPDTDFALDLSLLPSVDNALESGSTYVYFAPTHMRNDSHLRAFAPPQINAGHPELRQNSWARQSHHTNLPSWSLPAGGLQGSADATMSPRNSGISVVPSNASTITLRSPVTRSDELTSSTSAGVPCKSFQLCTSSAADLVLQEATSHEPTGLILEAASTTPKAELPSAVAMPPSTSHTRGFPGGVVFLSNSLTSRNSLTSELSQPRQNPPLVTREKLCSQV</sequence>
<feature type="transmembrane region" description="Helical" evidence="2">
    <location>
        <begin position="538"/>
        <end position="556"/>
    </location>
</feature>
<feature type="transmembrane region" description="Helical" evidence="2">
    <location>
        <begin position="38"/>
        <end position="59"/>
    </location>
</feature>
<dbReference type="EMBL" id="GEEE01020316">
    <property type="protein sequence ID" value="JAP42909.1"/>
    <property type="molecule type" value="Transcribed_RNA"/>
</dbReference>